<comment type="cofactor">
    <cofactor evidence="7">
        <name>Mg(2+)</name>
        <dbReference type="ChEBI" id="CHEBI:18420"/>
    </cofactor>
    <cofactor evidence="7">
        <name>Mn(2+)</name>
        <dbReference type="ChEBI" id="CHEBI:29035"/>
    </cofactor>
</comment>
<dbReference type="GO" id="GO:0070204">
    <property type="term" value="F:2-succinyl-5-enolpyruvyl-6-hydroxy-3-cyclohexene-1-carboxylic-acid synthase activity"/>
    <property type="evidence" value="ECO:0007669"/>
    <property type="project" value="UniProtKB-UniRule"/>
</dbReference>
<dbReference type="PIRSF" id="PIRSF004983">
    <property type="entry name" value="MenD"/>
    <property type="match status" value="1"/>
</dbReference>
<keyword evidence="2 7" id="KW-0808">Transferase</keyword>
<organism evidence="11 12">
    <name type="scientific">Shewanella salipaludis</name>
    <dbReference type="NCBI Taxonomy" id="2723052"/>
    <lineage>
        <taxon>Bacteria</taxon>
        <taxon>Pseudomonadati</taxon>
        <taxon>Pseudomonadota</taxon>
        <taxon>Gammaproteobacteria</taxon>
        <taxon>Alteromonadales</taxon>
        <taxon>Shewanellaceae</taxon>
        <taxon>Shewanella</taxon>
    </lineage>
</organism>
<dbReference type="InterPro" id="IPR029035">
    <property type="entry name" value="DHS-like_NAD/FAD-binding_dom"/>
</dbReference>
<dbReference type="PANTHER" id="PTHR42916:SF1">
    <property type="entry name" value="PROTEIN PHYLLO, CHLOROPLASTIC"/>
    <property type="match status" value="1"/>
</dbReference>
<dbReference type="InterPro" id="IPR029061">
    <property type="entry name" value="THDP-binding"/>
</dbReference>
<feature type="domain" description="Menaquinone biosynthesis protein MenD middle" evidence="10">
    <location>
        <begin position="201"/>
        <end position="415"/>
    </location>
</feature>
<evidence type="ECO:0000256" key="7">
    <source>
        <dbReference type="HAMAP-Rule" id="MF_01659"/>
    </source>
</evidence>
<evidence type="ECO:0000256" key="2">
    <source>
        <dbReference type="ARBA" id="ARBA00022679"/>
    </source>
</evidence>
<dbReference type="Gene3D" id="3.40.50.970">
    <property type="match status" value="2"/>
</dbReference>
<evidence type="ECO:0000256" key="5">
    <source>
        <dbReference type="ARBA" id="ARBA00023052"/>
    </source>
</evidence>
<evidence type="ECO:0000256" key="3">
    <source>
        <dbReference type="ARBA" id="ARBA00022723"/>
    </source>
</evidence>
<dbReference type="Pfam" id="PF02776">
    <property type="entry name" value="TPP_enzyme_N"/>
    <property type="match status" value="1"/>
</dbReference>
<proteinExistence type="inferred from homology"/>
<dbReference type="Proteomes" id="UP000737113">
    <property type="component" value="Unassembled WGS sequence"/>
</dbReference>
<evidence type="ECO:0000313" key="12">
    <source>
        <dbReference type="Proteomes" id="UP000737113"/>
    </source>
</evidence>
<dbReference type="EMBL" id="JAAXYH010000004">
    <property type="protein sequence ID" value="NMH65055.1"/>
    <property type="molecule type" value="Genomic_DNA"/>
</dbReference>
<name>A0A972G5X2_9GAMM</name>
<keyword evidence="4 7" id="KW-0460">Magnesium</keyword>
<keyword evidence="3 7" id="KW-0479">Metal-binding</keyword>
<dbReference type="InterPro" id="IPR032264">
    <property type="entry name" value="MenD_middle"/>
</dbReference>
<dbReference type="InterPro" id="IPR004433">
    <property type="entry name" value="MenaQ_synth_MenD"/>
</dbReference>
<evidence type="ECO:0000259" key="8">
    <source>
        <dbReference type="Pfam" id="PF02775"/>
    </source>
</evidence>
<evidence type="ECO:0000256" key="4">
    <source>
        <dbReference type="ARBA" id="ARBA00022842"/>
    </source>
</evidence>
<dbReference type="AlphaFoldDB" id="A0A972G5X2"/>
<comment type="pathway">
    <text evidence="7">Quinol/quinone metabolism; menaquinone biosynthesis.</text>
</comment>
<protein>
    <recommendedName>
        <fullName evidence="7">2-succinyl-5-enolpyruvyl-6-hydroxy-3-cyclohexene-1-carboxylate synthase</fullName>
        <shortName evidence="7">SEPHCHC synthase</shortName>
        <ecNumber evidence="7">2.2.1.9</ecNumber>
    </recommendedName>
    <alternativeName>
        <fullName evidence="7">Menaquinone biosynthesis protein MenD</fullName>
    </alternativeName>
</protein>
<dbReference type="EC" id="2.2.1.9" evidence="7"/>
<dbReference type="GO" id="GO:0030145">
    <property type="term" value="F:manganese ion binding"/>
    <property type="evidence" value="ECO:0007669"/>
    <property type="project" value="UniProtKB-UniRule"/>
</dbReference>
<keyword evidence="6 7" id="KW-0464">Manganese</keyword>
<dbReference type="RefSeq" id="WP_169563745.1">
    <property type="nucleotide sequence ID" value="NZ_JAAXYH010000004.1"/>
</dbReference>
<comment type="similarity">
    <text evidence="7">Belongs to the TPP enzyme family. MenD subfamily.</text>
</comment>
<evidence type="ECO:0000259" key="10">
    <source>
        <dbReference type="Pfam" id="PF16582"/>
    </source>
</evidence>
<dbReference type="NCBIfam" id="TIGR00173">
    <property type="entry name" value="menD"/>
    <property type="match status" value="1"/>
</dbReference>
<reference evidence="11" key="1">
    <citation type="submission" date="2020-04" db="EMBL/GenBank/DDBJ databases">
        <title>Description of Shewanella salipaludis sp. nov., isolated from a salt marsh.</title>
        <authorList>
            <person name="Park S."/>
            <person name="Yoon J.-H."/>
        </authorList>
    </citation>
    <scope>NUCLEOTIDE SEQUENCE</scope>
    <source>
        <strain evidence="11">SHSM-M6</strain>
    </source>
</reference>
<dbReference type="PANTHER" id="PTHR42916">
    <property type="entry name" value="2-SUCCINYL-5-ENOLPYRUVYL-6-HYDROXY-3-CYCLOHEXENE-1-CARBOXYLATE SYNTHASE"/>
    <property type="match status" value="1"/>
</dbReference>
<evidence type="ECO:0000256" key="1">
    <source>
        <dbReference type="ARBA" id="ARBA00022428"/>
    </source>
</evidence>
<comment type="catalytic activity">
    <reaction evidence="7">
        <text>isochorismate + 2-oxoglutarate + H(+) = 5-enolpyruvoyl-6-hydroxy-2-succinyl-cyclohex-3-ene-1-carboxylate + CO2</text>
        <dbReference type="Rhea" id="RHEA:25593"/>
        <dbReference type="ChEBI" id="CHEBI:15378"/>
        <dbReference type="ChEBI" id="CHEBI:16526"/>
        <dbReference type="ChEBI" id="CHEBI:16810"/>
        <dbReference type="ChEBI" id="CHEBI:29780"/>
        <dbReference type="ChEBI" id="CHEBI:58818"/>
        <dbReference type="EC" id="2.2.1.9"/>
    </reaction>
</comment>
<evidence type="ECO:0000313" key="11">
    <source>
        <dbReference type="EMBL" id="NMH65055.1"/>
    </source>
</evidence>
<dbReference type="InterPro" id="IPR011766">
    <property type="entry name" value="TPP_enzyme_TPP-bd"/>
</dbReference>
<comment type="pathway">
    <text evidence="7">Quinol/quinone metabolism; 1,4-dihydroxy-2-naphthoate biosynthesis; 1,4-dihydroxy-2-naphthoate from chorismate: step 2/7.</text>
</comment>
<dbReference type="CDD" id="cd07037">
    <property type="entry name" value="TPP_PYR_MenD"/>
    <property type="match status" value="1"/>
</dbReference>
<keyword evidence="5 7" id="KW-0786">Thiamine pyrophosphate</keyword>
<dbReference type="GO" id="GO:0030976">
    <property type="term" value="F:thiamine pyrophosphate binding"/>
    <property type="evidence" value="ECO:0007669"/>
    <property type="project" value="UniProtKB-UniRule"/>
</dbReference>
<evidence type="ECO:0000256" key="6">
    <source>
        <dbReference type="ARBA" id="ARBA00023211"/>
    </source>
</evidence>
<sequence length="585" mass="63186">MQTGTLATETGQAGTEAQLNLLWGSLILEELARLGVRHVCLAPGSRSTPLTLALAGQDKFSRHLHFDERGLGFMALGLAKASQTPVAVITTSGTAVANLLPAVIEASLTRVPLVILSADRPMELLDCGANQAIPQPGLFGVYARQLNLPPPDDRMGPRALLSSLDALLAQQTGPVHINCMYREPLYPDDAGLDLGQALEPYGKELRRWHRDGHPFTRYSQASISSLPSSDALLRFAHGKGVIVVGALTADAQPQQLITLAQKLGWPLLVDGQSQLRQHSAALGNIDQLLLQPRARALLQQADRLLLVGGRLISKRLQAYLAEQDWHSYWQLLPDTDRLDPNHSAKQLWQASICRFTTLSWPRSSAANWALPLVPMNDALHGLFACHIDEGEFGEAQVIRIVATTPFPSAAGQLFIGNSLPIRLYDMYAPVTPEPLPVFSNRGASGIDGLLATCCGIAAHQARPTTLLIGDMSQLHDLNSLALAGKLQSTLVIVVLNNDGGNIFNLLPVPDEALRHDYYRMAHGLNFGYAAAMFGLAYNHAEDLQAFEAAYLDALAYPGASVIEVGIGQTQASAQITALNQWVRQG</sequence>
<dbReference type="HAMAP" id="MF_01659">
    <property type="entry name" value="MenD"/>
    <property type="match status" value="1"/>
</dbReference>
<comment type="subunit">
    <text evidence="7">Homodimer.</text>
</comment>
<dbReference type="InterPro" id="IPR012001">
    <property type="entry name" value="Thiamin_PyroP_enz_TPP-bd_dom"/>
</dbReference>
<dbReference type="GO" id="GO:0000287">
    <property type="term" value="F:magnesium ion binding"/>
    <property type="evidence" value="ECO:0007669"/>
    <property type="project" value="UniProtKB-UniRule"/>
</dbReference>
<dbReference type="GO" id="GO:0009234">
    <property type="term" value="P:menaquinone biosynthetic process"/>
    <property type="evidence" value="ECO:0007669"/>
    <property type="project" value="UniProtKB-UniRule"/>
</dbReference>
<gene>
    <name evidence="7" type="primary">menD</name>
    <name evidence="11" type="ORF">HC757_07695</name>
</gene>
<feature type="domain" description="Thiamine pyrophosphate enzyme TPP-binding" evidence="8">
    <location>
        <begin position="450"/>
        <end position="564"/>
    </location>
</feature>
<dbReference type="SUPFAM" id="SSF52518">
    <property type="entry name" value="Thiamin diphosphate-binding fold (THDP-binding)"/>
    <property type="match status" value="2"/>
</dbReference>
<comment type="function">
    <text evidence="7">Catalyzes the thiamine diphosphate-dependent decarboxylation of 2-oxoglutarate and the subsequent addition of the resulting succinic semialdehyde-thiamine pyrophosphate anion to isochorismate to yield 2-succinyl-5-enolpyruvyl-6-hydroxy-3-cyclohexene-1-carboxylate (SEPHCHC).</text>
</comment>
<dbReference type="SUPFAM" id="SSF52467">
    <property type="entry name" value="DHS-like NAD/FAD-binding domain"/>
    <property type="match status" value="1"/>
</dbReference>
<dbReference type="Pfam" id="PF16582">
    <property type="entry name" value="TPP_enzyme_M_2"/>
    <property type="match status" value="1"/>
</dbReference>
<comment type="caution">
    <text evidence="11">The sequence shown here is derived from an EMBL/GenBank/DDBJ whole genome shotgun (WGS) entry which is preliminary data.</text>
</comment>
<dbReference type="Gene3D" id="3.40.50.1220">
    <property type="entry name" value="TPP-binding domain"/>
    <property type="match status" value="1"/>
</dbReference>
<dbReference type="CDD" id="cd02009">
    <property type="entry name" value="TPP_SHCHC_synthase"/>
    <property type="match status" value="1"/>
</dbReference>
<dbReference type="Pfam" id="PF02775">
    <property type="entry name" value="TPP_enzyme_C"/>
    <property type="match status" value="1"/>
</dbReference>
<keyword evidence="12" id="KW-1185">Reference proteome</keyword>
<evidence type="ECO:0000259" key="9">
    <source>
        <dbReference type="Pfam" id="PF02776"/>
    </source>
</evidence>
<keyword evidence="1 7" id="KW-0474">Menaquinone biosynthesis</keyword>
<feature type="domain" description="Thiamine pyrophosphate enzyme N-terminal TPP-binding" evidence="9">
    <location>
        <begin position="25"/>
        <end position="131"/>
    </location>
</feature>
<comment type="cofactor">
    <cofactor evidence="7">
        <name>thiamine diphosphate</name>
        <dbReference type="ChEBI" id="CHEBI:58937"/>
    </cofactor>
    <text evidence="7">Binds 1 thiamine pyrophosphate per subunit.</text>
</comment>
<accession>A0A972G5X2</accession>